<evidence type="ECO:0000313" key="2">
    <source>
        <dbReference type="Proteomes" id="UP000765509"/>
    </source>
</evidence>
<dbReference type="EMBL" id="AVOT02014482">
    <property type="protein sequence ID" value="MBW0497951.1"/>
    <property type="molecule type" value="Genomic_DNA"/>
</dbReference>
<reference evidence="1" key="1">
    <citation type="submission" date="2021-03" db="EMBL/GenBank/DDBJ databases">
        <title>Draft genome sequence of rust myrtle Austropuccinia psidii MF-1, a brazilian biotype.</title>
        <authorList>
            <person name="Quecine M.C."/>
            <person name="Pachon D.M.R."/>
            <person name="Bonatelli M.L."/>
            <person name="Correr F.H."/>
            <person name="Franceschini L.M."/>
            <person name="Leite T.F."/>
            <person name="Margarido G.R.A."/>
            <person name="Almeida C.A."/>
            <person name="Ferrarezi J.A."/>
            <person name="Labate C.A."/>
        </authorList>
    </citation>
    <scope>NUCLEOTIDE SEQUENCE</scope>
    <source>
        <strain evidence="1">MF-1</strain>
    </source>
</reference>
<evidence type="ECO:0000313" key="1">
    <source>
        <dbReference type="EMBL" id="MBW0497951.1"/>
    </source>
</evidence>
<keyword evidence="2" id="KW-1185">Reference proteome</keyword>
<comment type="caution">
    <text evidence="1">The sequence shown here is derived from an EMBL/GenBank/DDBJ whole genome shotgun (WGS) entry which is preliminary data.</text>
</comment>
<gene>
    <name evidence="1" type="ORF">O181_037666</name>
</gene>
<sequence>MKINRKRNFKLSEWEPASGMLDTDHIGPEETEKRISEISSLEIHNEFFNSATKSYAKHKQCSILISLLQQTYRIQGLESQIGEPWVREYKDKSPFLIDGLLYHKEKHTSALTLIDRDHVSPILQKCHDFPYNGNMSEYRTKERIESKAWWAFWEQEFIQYINTH</sequence>
<proteinExistence type="predicted"/>
<dbReference type="AlphaFoldDB" id="A0A9Q3HAZ9"/>
<protein>
    <submittedName>
        <fullName evidence="1">Uncharacterized protein</fullName>
    </submittedName>
</protein>
<dbReference type="Proteomes" id="UP000765509">
    <property type="component" value="Unassembled WGS sequence"/>
</dbReference>
<name>A0A9Q3HAZ9_9BASI</name>
<dbReference type="Gene3D" id="1.10.340.70">
    <property type="match status" value="1"/>
</dbReference>
<dbReference type="OrthoDB" id="420169at2759"/>
<organism evidence="1 2">
    <name type="scientific">Austropuccinia psidii MF-1</name>
    <dbReference type="NCBI Taxonomy" id="1389203"/>
    <lineage>
        <taxon>Eukaryota</taxon>
        <taxon>Fungi</taxon>
        <taxon>Dikarya</taxon>
        <taxon>Basidiomycota</taxon>
        <taxon>Pucciniomycotina</taxon>
        <taxon>Pucciniomycetes</taxon>
        <taxon>Pucciniales</taxon>
        <taxon>Sphaerophragmiaceae</taxon>
        <taxon>Austropuccinia</taxon>
    </lineage>
</organism>
<accession>A0A9Q3HAZ9</accession>